<dbReference type="PROSITE" id="PS01310">
    <property type="entry name" value="FXYD"/>
    <property type="match status" value="1"/>
</dbReference>
<feature type="transmembrane region" description="Helical" evidence="7">
    <location>
        <begin position="254"/>
        <end position="275"/>
    </location>
</feature>
<evidence type="ECO:0000256" key="4">
    <source>
        <dbReference type="ARBA" id="ARBA00022692"/>
    </source>
</evidence>
<feature type="transmembrane region" description="Helical" evidence="7">
    <location>
        <begin position="157"/>
        <end position="182"/>
    </location>
</feature>
<organism evidence="8 9">
    <name type="scientific">Channa striata</name>
    <name type="common">Snakehead murrel</name>
    <name type="synonym">Ophicephalus striatus</name>
    <dbReference type="NCBI Taxonomy" id="64152"/>
    <lineage>
        <taxon>Eukaryota</taxon>
        <taxon>Metazoa</taxon>
        <taxon>Chordata</taxon>
        <taxon>Craniata</taxon>
        <taxon>Vertebrata</taxon>
        <taxon>Euteleostomi</taxon>
        <taxon>Actinopterygii</taxon>
        <taxon>Neopterygii</taxon>
        <taxon>Teleostei</taxon>
        <taxon>Neoteleostei</taxon>
        <taxon>Acanthomorphata</taxon>
        <taxon>Anabantaria</taxon>
        <taxon>Anabantiformes</taxon>
        <taxon>Channoidei</taxon>
        <taxon>Channidae</taxon>
        <taxon>Channa</taxon>
    </lineage>
</organism>
<keyword evidence="9" id="KW-1185">Reference proteome</keyword>
<protein>
    <recommendedName>
        <fullName evidence="7">FXYD domain-containing ion transport regulator</fullName>
    </recommendedName>
</protein>
<comment type="caution">
    <text evidence="8">The sequence shown here is derived from an EMBL/GenBank/DDBJ whole genome shotgun (WGS) entry which is preliminary data.</text>
</comment>
<comment type="subcellular location">
    <subcellularLocation>
        <location evidence="1">Membrane</location>
        <topology evidence="1">Single-pass membrane protein</topology>
    </subcellularLocation>
</comment>
<dbReference type="InterPro" id="IPR047297">
    <property type="entry name" value="FXYD_motif"/>
</dbReference>
<keyword evidence="5 7" id="KW-0406">Ion transport</keyword>
<proteinExistence type="inferred from homology"/>
<name>A0AA88SNM2_CHASR</name>
<comment type="similarity">
    <text evidence="2 7">Belongs to the FXYD family.</text>
</comment>
<dbReference type="GO" id="GO:0043269">
    <property type="term" value="P:regulation of monoatomic ion transport"/>
    <property type="evidence" value="ECO:0007669"/>
    <property type="project" value="InterPro"/>
</dbReference>
<dbReference type="Pfam" id="PF02038">
    <property type="entry name" value="ATP1G1_PLM_MAT8"/>
    <property type="match status" value="1"/>
</dbReference>
<evidence type="ECO:0000313" key="8">
    <source>
        <dbReference type="EMBL" id="KAK2844241.1"/>
    </source>
</evidence>
<feature type="chain" id="PRO_5041515105" description="FXYD domain-containing ion transport regulator" evidence="7">
    <location>
        <begin position="27"/>
        <end position="292"/>
    </location>
</feature>
<evidence type="ECO:0000256" key="5">
    <source>
        <dbReference type="ARBA" id="ARBA00023065"/>
    </source>
</evidence>
<sequence length="292" mass="31800">MEEKRKRCHFCLLLLALLLTTTPSSAQNTTLTPATTVMTSTANPATVGYSTRPADITVAEGQSAVFHCGVPTSSPNLTFTYYGKQQTYILTCPYSFVELVPQTLYGSCEIRNGESLAVWTLSAATFYDNGTTVVCHQSNNPDAPAAVLRVYIKGNNYTTLIGCTIGGFFVTALVFVLLYFILQRSESFQRCFRGKETEDDLNTINVRTLSSAPGPVSSVMLKMGHLTLVAVMAVLFALFVEAEANPFVYNYERLRIGGLVCTGLLVAGGVSVLLYKRCPKKSRKAEDDSSTI</sequence>
<dbReference type="GO" id="GO:0006811">
    <property type="term" value="P:monoatomic ion transport"/>
    <property type="evidence" value="ECO:0007669"/>
    <property type="project" value="UniProtKB-KW"/>
</dbReference>
<keyword evidence="3 7" id="KW-0813">Transport</keyword>
<dbReference type="GO" id="GO:0016020">
    <property type="term" value="C:membrane"/>
    <property type="evidence" value="ECO:0007669"/>
    <property type="project" value="UniProtKB-SubCell"/>
</dbReference>
<dbReference type="GO" id="GO:0099106">
    <property type="term" value="F:ion channel regulator activity"/>
    <property type="evidence" value="ECO:0007669"/>
    <property type="project" value="InterPro"/>
</dbReference>
<feature type="transmembrane region" description="Helical" evidence="7">
    <location>
        <begin position="223"/>
        <end position="242"/>
    </location>
</feature>
<keyword evidence="4 7" id="KW-0812">Transmembrane</keyword>
<feature type="signal peptide" evidence="7">
    <location>
        <begin position="1"/>
        <end position="26"/>
    </location>
</feature>
<comment type="caution">
    <text evidence="7">Lacks conserved residue(s) required for the propagation of feature annotation.</text>
</comment>
<accession>A0AA88SNM2</accession>
<dbReference type="CDD" id="cd20329">
    <property type="entry name" value="FXYD11"/>
    <property type="match status" value="1"/>
</dbReference>
<dbReference type="Proteomes" id="UP001187415">
    <property type="component" value="Unassembled WGS sequence"/>
</dbReference>
<evidence type="ECO:0000256" key="1">
    <source>
        <dbReference type="ARBA" id="ARBA00004167"/>
    </source>
</evidence>
<dbReference type="InterPro" id="IPR000272">
    <property type="entry name" value="Ion-transport_regulator_FXYD"/>
</dbReference>
<reference evidence="8" key="1">
    <citation type="submission" date="2023-07" db="EMBL/GenBank/DDBJ databases">
        <title>Chromosome-level Genome Assembly of Striped Snakehead (Channa striata).</title>
        <authorList>
            <person name="Liu H."/>
        </authorList>
    </citation>
    <scope>NUCLEOTIDE SEQUENCE</scope>
    <source>
        <strain evidence="8">Gz</strain>
        <tissue evidence="8">Muscle</tissue>
    </source>
</reference>
<keyword evidence="6 7" id="KW-0472">Membrane</keyword>
<keyword evidence="7" id="KW-1133">Transmembrane helix</keyword>
<dbReference type="InterPro" id="IPR036179">
    <property type="entry name" value="Ig-like_dom_sf"/>
</dbReference>
<evidence type="ECO:0000313" key="9">
    <source>
        <dbReference type="Proteomes" id="UP001187415"/>
    </source>
</evidence>
<evidence type="ECO:0000256" key="3">
    <source>
        <dbReference type="ARBA" id="ARBA00022448"/>
    </source>
</evidence>
<dbReference type="Gene3D" id="1.20.5.780">
    <property type="entry name" value="Single helix bin"/>
    <property type="match status" value="1"/>
</dbReference>
<keyword evidence="7" id="KW-0732">Signal</keyword>
<gene>
    <name evidence="8" type="ORF">Q5P01_010900</name>
</gene>
<dbReference type="SUPFAM" id="SSF48726">
    <property type="entry name" value="Immunoglobulin"/>
    <property type="match status" value="1"/>
</dbReference>
<evidence type="ECO:0000256" key="6">
    <source>
        <dbReference type="ARBA" id="ARBA00023136"/>
    </source>
</evidence>
<evidence type="ECO:0000256" key="7">
    <source>
        <dbReference type="RuleBase" id="RU364131"/>
    </source>
</evidence>
<dbReference type="AlphaFoldDB" id="A0AA88SNM2"/>
<evidence type="ECO:0000256" key="2">
    <source>
        <dbReference type="ARBA" id="ARBA00005948"/>
    </source>
</evidence>
<dbReference type="EMBL" id="JAUPFM010000008">
    <property type="protein sequence ID" value="KAK2844241.1"/>
    <property type="molecule type" value="Genomic_DNA"/>
</dbReference>